<protein>
    <submittedName>
        <fullName evidence="5">AraC family transcriptional regulator</fullName>
    </submittedName>
</protein>
<dbReference type="InterPro" id="IPR050204">
    <property type="entry name" value="AraC_XylS_family_regulators"/>
</dbReference>
<dbReference type="Pfam" id="PF12833">
    <property type="entry name" value="HTH_18"/>
    <property type="match status" value="1"/>
</dbReference>
<reference evidence="5 6" key="1">
    <citation type="submission" date="2024-06" db="EMBL/GenBank/DDBJ databases">
        <title>The Natural Products Discovery Center: Release of the First 8490 Sequenced Strains for Exploring Actinobacteria Biosynthetic Diversity.</title>
        <authorList>
            <person name="Kalkreuter E."/>
            <person name="Kautsar S.A."/>
            <person name="Yang D."/>
            <person name="Bader C.D."/>
            <person name="Teijaro C.N."/>
            <person name="Fluegel L."/>
            <person name="Davis C.M."/>
            <person name="Simpson J.R."/>
            <person name="Lauterbach L."/>
            <person name="Steele A.D."/>
            <person name="Gui C."/>
            <person name="Meng S."/>
            <person name="Li G."/>
            <person name="Viehrig K."/>
            <person name="Ye F."/>
            <person name="Su P."/>
            <person name="Kiefer A.F."/>
            <person name="Nichols A."/>
            <person name="Cepeda A.J."/>
            <person name="Yan W."/>
            <person name="Fan B."/>
            <person name="Jiang Y."/>
            <person name="Adhikari A."/>
            <person name="Zheng C.-J."/>
            <person name="Schuster L."/>
            <person name="Cowan T.M."/>
            <person name="Smanski M.J."/>
            <person name="Chevrette M.G."/>
            <person name="De Carvalho L.P.S."/>
            <person name="Shen B."/>
        </authorList>
    </citation>
    <scope>NUCLEOTIDE SEQUENCE [LARGE SCALE GENOMIC DNA]</scope>
    <source>
        <strain evidence="5 6">NPDC019708</strain>
    </source>
</reference>
<dbReference type="PANTHER" id="PTHR46796">
    <property type="entry name" value="HTH-TYPE TRANSCRIPTIONAL ACTIVATOR RHAS-RELATED"/>
    <property type="match status" value="1"/>
</dbReference>
<gene>
    <name evidence="5" type="ORF">ABZ510_09610</name>
</gene>
<keyword evidence="3" id="KW-0804">Transcription</keyword>
<dbReference type="SUPFAM" id="SSF46689">
    <property type="entry name" value="Homeodomain-like"/>
    <property type="match status" value="1"/>
</dbReference>
<evidence type="ECO:0000313" key="5">
    <source>
        <dbReference type="EMBL" id="MEU1952108.1"/>
    </source>
</evidence>
<dbReference type="PROSITE" id="PS01124">
    <property type="entry name" value="HTH_ARAC_FAMILY_2"/>
    <property type="match status" value="1"/>
</dbReference>
<organism evidence="5 6">
    <name type="scientific">Nocardia rhamnosiphila</name>
    <dbReference type="NCBI Taxonomy" id="426716"/>
    <lineage>
        <taxon>Bacteria</taxon>
        <taxon>Bacillati</taxon>
        <taxon>Actinomycetota</taxon>
        <taxon>Actinomycetes</taxon>
        <taxon>Mycobacteriales</taxon>
        <taxon>Nocardiaceae</taxon>
        <taxon>Nocardia</taxon>
    </lineage>
</organism>
<dbReference type="GeneID" id="96245892"/>
<keyword evidence="6" id="KW-1185">Reference proteome</keyword>
<dbReference type="PANTHER" id="PTHR46796:SF15">
    <property type="entry name" value="BLL1074 PROTEIN"/>
    <property type="match status" value="1"/>
</dbReference>
<comment type="caution">
    <text evidence="5">The sequence shown here is derived from an EMBL/GenBank/DDBJ whole genome shotgun (WGS) entry which is preliminary data.</text>
</comment>
<evidence type="ECO:0000256" key="2">
    <source>
        <dbReference type="ARBA" id="ARBA00023125"/>
    </source>
</evidence>
<evidence type="ECO:0000313" key="6">
    <source>
        <dbReference type="Proteomes" id="UP001550628"/>
    </source>
</evidence>
<sequence>MQVSSSDSDPGVEWEIGPPSRVVPGRRAAMIGFRDHSASGLDLRVADIPAVTVVVEFGGSGLTVEGPGGRREFTAFIAGCTSGTMRISGARPACVEARLSPVQAYSLLGVAPAELDGAVVDLTDLWGPRAALLRERLAAAATWEQRFALTEDFLAGRADPARAVDPEVAVSWHRIVTGRGQVRIGELADACGWSRKRLWARFDAQIGLTPKRAAMLVRFRHAVDGLVAGGSAADIAASCGYTDQSHLGRDMSSFVGVTPAALTRKVLNPFSKRRHQAWGTFVLDRPEPAVR</sequence>
<dbReference type="InterPro" id="IPR009057">
    <property type="entry name" value="Homeodomain-like_sf"/>
</dbReference>
<keyword evidence="2" id="KW-0238">DNA-binding</keyword>
<dbReference type="SMART" id="SM00342">
    <property type="entry name" value="HTH_ARAC"/>
    <property type="match status" value="1"/>
</dbReference>
<dbReference type="Gene3D" id="1.10.10.60">
    <property type="entry name" value="Homeodomain-like"/>
    <property type="match status" value="1"/>
</dbReference>
<name>A0ABV2WML2_9NOCA</name>
<dbReference type="Proteomes" id="UP001550628">
    <property type="component" value="Unassembled WGS sequence"/>
</dbReference>
<feature type="domain" description="HTH araC/xylS-type" evidence="4">
    <location>
        <begin position="167"/>
        <end position="265"/>
    </location>
</feature>
<proteinExistence type="predicted"/>
<keyword evidence="1" id="KW-0805">Transcription regulation</keyword>
<accession>A0ABV2WML2</accession>
<evidence type="ECO:0000256" key="3">
    <source>
        <dbReference type="ARBA" id="ARBA00023163"/>
    </source>
</evidence>
<dbReference type="RefSeq" id="WP_030522746.1">
    <property type="nucleotide sequence ID" value="NZ_JBEYBD010000007.1"/>
</dbReference>
<evidence type="ECO:0000256" key="1">
    <source>
        <dbReference type="ARBA" id="ARBA00023015"/>
    </source>
</evidence>
<dbReference type="InterPro" id="IPR018060">
    <property type="entry name" value="HTH_AraC"/>
</dbReference>
<evidence type="ECO:0000259" key="4">
    <source>
        <dbReference type="PROSITE" id="PS01124"/>
    </source>
</evidence>
<dbReference type="EMBL" id="JBEYBF010000005">
    <property type="protein sequence ID" value="MEU1952108.1"/>
    <property type="molecule type" value="Genomic_DNA"/>
</dbReference>